<dbReference type="Proteomes" id="UP000696280">
    <property type="component" value="Unassembled WGS sequence"/>
</dbReference>
<name>A0A9N9L1V6_9HELO</name>
<evidence type="ECO:0000313" key="2">
    <source>
        <dbReference type="EMBL" id="CAG8957944.1"/>
    </source>
</evidence>
<dbReference type="InterPro" id="IPR012312">
    <property type="entry name" value="Hemerythrin-like"/>
</dbReference>
<dbReference type="InterPro" id="IPR053206">
    <property type="entry name" value="Dimeric_xanthone_biosynth"/>
</dbReference>
<dbReference type="Pfam" id="PF01814">
    <property type="entry name" value="Hemerythrin"/>
    <property type="match status" value="1"/>
</dbReference>
<dbReference type="PANTHER" id="PTHR38048">
    <property type="entry name" value="EXPRESSED PROTEIN"/>
    <property type="match status" value="1"/>
</dbReference>
<dbReference type="PANTHER" id="PTHR38048:SF2">
    <property type="entry name" value="HEMERYTHRIN-LIKE DOMAIN-CONTAINING PROTEIN"/>
    <property type="match status" value="1"/>
</dbReference>
<dbReference type="AlphaFoldDB" id="A0A9N9L1V6"/>
<protein>
    <recommendedName>
        <fullName evidence="1">Hemerythrin-like domain-containing protein</fullName>
    </recommendedName>
</protein>
<evidence type="ECO:0000259" key="1">
    <source>
        <dbReference type="Pfam" id="PF01814"/>
    </source>
</evidence>
<keyword evidence="3" id="KW-1185">Reference proteome</keyword>
<dbReference type="CDD" id="cd12108">
    <property type="entry name" value="Hr-like"/>
    <property type="match status" value="1"/>
</dbReference>
<dbReference type="OrthoDB" id="58416at2759"/>
<proteinExistence type="predicted"/>
<gene>
    <name evidence="2" type="ORF">HYFRA_00000286</name>
</gene>
<dbReference type="EMBL" id="CAJVRL010000081">
    <property type="protein sequence ID" value="CAG8957944.1"/>
    <property type="molecule type" value="Genomic_DNA"/>
</dbReference>
<feature type="domain" description="Hemerythrin-like" evidence="1">
    <location>
        <begin position="47"/>
        <end position="168"/>
    </location>
</feature>
<organism evidence="2 3">
    <name type="scientific">Hymenoscyphus fraxineus</name>
    <dbReference type="NCBI Taxonomy" id="746836"/>
    <lineage>
        <taxon>Eukaryota</taxon>
        <taxon>Fungi</taxon>
        <taxon>Dikarya</taxon>
        <taxon>Ascomycota</taxon>
        <taxon>Pezizomycotina</taxon>
        <taxon>Leotiomycetes</taxon>
        <taxon>Helotiales</taxon>
        <taxon>Helotiaceae</taxon>
        <taxon>Hymenoscyphus</taxon>
    </lineage>
</organism>
<dbReference type="Gene3D" id="1.20.120.520">
    <property type="entry name" value="nmb1532 protein domain like"/>
    <property type="match status" value="1"/>
</dbReference>
<sequence>MATPMYSDAPLATISTPKFRTGKFPLSACYPDNFVKTDPFTLEASYMALSHNSFIRGFNSIYQQAPRIQAADKQDFVGYCIAWHDCLWQHHHYEETEFFPSLDKAAGRKGLMAGAVDQHAAFHDGLEKFKSYLTTNESHFSHVELLATMDSFSEALHTHLKEEPQTIADLAHYDAPETPIDIMALAAQAGKKQVNMAFLFNILPVFFLNMESVQFEDGLWHGSFPPVSKPVKWIMTKGAPMWQHRRWRFASCTPDGEFKRLAV</sequence>
<reference evidence="2" key="1">
    <citation type="submission" date="2021-07" db="EMBL/GenBank/DDBJ databases">
        <authorList>
            <person name="Durling M."/>
        </authorList>
    </citation>
    <scope>NUCLEOTIDE SEQUENCE</scope>
</reference>
<accession>A0A9N9L1V6</accession>
<comment type="caution">
    <text evidence="2">The sequence shown here is derived from an EMBL/GenBank/DDBJ whole genome shotgun (WGS) entry which is preliminary data.</text>
</comment>
<evidence type="ECO:0000313" key="3">
    <source>
        <dbReference type="Proteomes" id="UP000696280"/>
    </source>
</evidence>